<reference evidence="2" key="1">
    <citation type="journal article" date="2019" name="Int. J. Syst. Evol. Microbiol.">
        <title>The Global Catalogue of Microorganisms (GCM) 10K type strain sequencing project: providing services to taxonomists for standard genome sequencing and annotation.</title>
        <authorList>
            <consortium name="The Broad Institute Genomics Platform"/>
            <consortium name="The Broad Institute Genome Sequencing Center for Infectious Disease"/>
            <person name="Wu L."/>
            <person name="Ma J."/>
        </authorList>
    </citation>
    <scope>NUCLEOTIDE SEQUENCE [LARGE SCALE GENOMIC DNA]</scope>
    <source>
        <strain evidence="2">CGMCC 4.7198</strain>
    </source>
</reference>
<protein>
    <submittedName>
        <fullName evidence="1">Uncharacterized protein</fullName>
    </submittedName>
</protein>
<name>A0ABW2VJG4_9ACTN</name>
<dbReference type="RefSeq" id="WP_381254970.1">
    <property type="nucleotide sequence ID" value="NZ_JBHTBI010000012.1"/>
</dbReference>
<gene>
    <name evidence="1" type="ORF">ACFQZP_20440</name>
</gene>
<accession>A0ABW2VJG4</accession>
<proteinExistence type="predicted"/>
<comment type="caution">
    <text evidence="1">The sequence shown here is derived from an EMBL/GenBank/DDBJ whole genome shotgun (WGS) entry which is preliminary data.</text>
</comment>
<organism evidence="1 2">
    <name type="scientific">Streptomyces lutosisoli</name>
    <dbReference type="NCBI Taxonomy" id="2665721"/>
    <lineage>
        <taxon>Bacteria</taxon>
        <taxon>Bacillati</taxon>
        <taxon>Actinomycetota</taxon>
        <taxon>Actinomycetes</taxon>
        <taxon>Kitasatosporales</taxon>
        <taxon>Streptomycetaceae</taxon>
        <taxon>Streptomyces</taxon>
    </lineage>
</organism>
<sequence length="40" mass="4298">MKVINPSSLPLRRTLSLGLEGLLAIVLSLGPGTADWYLEC</sequence>
<dbReference type="EMBL" id="JBHTEC010000001">
    <property type="protein sequence ID" value="MFD0284004.1"/>
    <property type="molecule type" value="Genomic_DNA"/>
</dbReference>
<evidence type="ECO:0000313" key="1">
    <source>
        <dbReference type="EMBL" id="MFD0284004.1"/>
    </source>
</evidence>
<evidence type="ECO:0000313" key="2">
    <source>
        <dbReference type="Proteomes" id="UP001596957"/>
    </source>
</evidence>
<keyword evidence="2" id="KW-1185">Reference proteome</keyword>
<dbReference type="Proteomes" id="UP001596957">
    <property type="component" value="Unassembled WGS sequence"/>
</dbReference>